<comment type="caution">
    <text evidence="2">The sequence shown here is derived from an EMBL/GenBank/DDBJ whole genome shotgun (WGS) entry which is preliminary data.</text>
</comment>
<feature type="chain" id="PRO_5046112397" evidence="1">
    <location>
        <begin position="27"/>
        <end position="91"/>
    </location>
</feature>
<proteinExistence type="predicted"/>
<evidence type="ECO:0000313" key="3">
    <source>
        <dbReference type="Proteomes" id="UP000823775"/>
    </source>
</evidence>
<sequence length="91" mass="10774">MPFKEWMNIFTLVMPSLVHLQGRVVAYFVSEEEDDMTVKQMNIYMVVSEEIGENFVLIESWQELMMKQAFFISLDPPEKIFVNVFDPSPYK</sequence>
<feature type="non-terminal residue" evidence="2">
    <location>
        <position position="91"/>
    </location>
</feature>
<organism evidence="2 3">
    <name type="scientific">Datura stramonium</name>
    <name type="common">Jimsonweed</name>
    <name type="synonym">Common thornapple</name>
    <dbReference type="NCBI Taxonomy" id="4076"/>
    <lineage>
        <taxon>Eukaryota</taxon>
        <taxon>Viridiplantae</taxon>
        <taxon>Streptophyta</taxon>
        <taxon>Embryophyta</taxon>
        <taxon>Tracheophyta</taxon>
        <taxon>Spermatophyta</taxon>
        <taxon>Magnoliopsida</taxon>
        <taxon>eudicotyledons</taxon>
        <taxon>Gunneridae</taxon>
        <taxon>Pentapetalae</taxon>
        <taxon>asterids</taxon>
        <taxon>lamiids</taxon>
        <taxon>Solanales</taxon>
        <taxon>Solanaceae</taxon>
        <taxon>Solanoideae</taxon>
        <taxon>Datureae</taxon>
        <taxon>Datura</taxon>
    </lineage>
</organism>
<keyword evidence="1" id="KW-0732">Signal</keyword>
<name>A0ABS8T199_DATST</name>
<gene>
    <name evidence="2" type="ORF">HAX54_053528</name>
</gene>
<dbReference type="Proteomes" id="UP000823775">
    <property type="component" value="Unassembled WGS sequence"/>
</dbReference>
<dbReference type="EMBL" id="JACEIK010000999">
    <property type="protein sequence ID" value="MCD7464863.1"/>
    <property type="molecule type" value="Genomic_DNA"/>
</dbReference>
<keyword evidence="3" id="KW-1185">Reference proteome</keyword>
<accession>A0ABS8T199</accession>
<feature type="signal peptide" evidence="1">
    <location>
        <begin position="1"/>
        <end position="26"/>
    </location>
</feature>
<reference evidence="2 3" key="1">
    <citation type="journal article" date="2021" name="BMC Genomics">
        <title>Datura genome reveals duplications of psychoactive alkaloid biosynthetic genes and high mutation rate following tissue culture.</title>
        <authorList>
            <person name="Rajewski A."/>
            <person name="Carter-House D."/>
            <person name="Stajich J."/>
            <person name="Litt A."/>
        </authorList>
    </citation>
    <scope>NUCLEOTIDE SEQUENCE [LARGE SCALE GENOMIC DNA]</scope>
    <source>
        <strain evidence="2">AR-01</strain>
    </source>
</reference>
<protein>
    <submittedName>
        <fullName evidence="2">Uncharacterized protein</fullName>
    </submittedName>
</protein>
<evidence type="ECO:0000313" key="2">
    <source>
        <dbReference type="EMBL" id="MCD7464863.1"/>
    </source>
</evidence>
<evidence type="ECO:0000256" key="1">
    <source>
        <dbReference type="SAM" id="SignalP"/>
    </source>
</evidence>